<evidence type="ECO:0000313" key="6">
    <source>
        <dbReference type="EMBL" id="RPB22863.1"/>
    </source>
</evidence>
<feature type="region of interest" description="Disordered" evidence="4">
    <location>
        <begin position="211"/>
        <end position="236"/>
    </location>
</feature>
<protein>
    <recommendedName>
        <fullName evidence="5">Acyl-CoA dehydrogenase/oxidase C-terminal domain-containing protein</fullName>
    </recommendedName>
</protein>
<dbReference type="STRING" id="1051890.A0A3N4LIZ1"/>
<evidence type="ECO:0000313" key="7">
    <source>
        <dbReference type="Proteomes" id="UP000267821"/>
    </source>
</evidence>
<dbReference type="InterPro" id="IPR052904">
    <property type="entry name" value="Acyl-CoA_dehydrogenase-like"/>
</dbReference>
<evidence type="ECO:0000256" key="4">
    <source>
        <dbReference type="SAM" id="MobiDB-lite"/>
    </source>
</evidence>
<dbReference type="AlphaFoldDB" id="A0A3N4LIZ1"/>
<keyword evidence="7" id="KW-1185">Reference proteome</keyword>
<dbReference type="Gene3D" id="1.20.140.10">
    <property type="entry name" value="Butyryl-CoA Dehydrogenase, subunit A, domain 3"/>
    <property type="match status" value="1"/>
</dbReference>
<dbReference type="Gene3D" id="2.40.110.20">
    <property type="match status" value="1"/>
</dbReference>
<dbReference type="GO" id="GO:0003995">
    <property type="term" value="F:acyl-CoA dehydrogenase activity"/>
    <property type="evidence" value="ECO:0007669"/>
    <property type="project" value="TreeGrafter"/>
</dbReference>
<feature type="region of interest" description="Disordered" evidence="4">
    <location>
        <begin position="1"/>
        <end position="36"/>
    </location>
</feature>
<dbReference type="InParanoid" id="A0A3N4LIZ1"/>
<gene>
    <name evidence="6" type="ORF">L211DRAFT_862534</name>
</gene>
<dbReference type="InterPro" id="IPR009100">
    <property type="entry name" value="AcylCoA_DH/oxidase_NM_dom_sf"/>
</dbReference>
<feature type="compositionally biased region" description="Low complexity" evidence="4">
    <location>
        <begin position="1"/>
        <end position="29"/>
    </location>
</feature>
<evidence type="ECO:0000259" key="5">
    <source>
        <dbReference type="Pfam" id="PF00441"/>
    </source>
</evidence>
<name>A0A3N4LIZ1_9PEZI</name>
<feature type="compositionally biased region" description="Low complexity" evidence="4">
    <location>
        <begin position="213"/>
        <end position="225"/>
    </location>
</feature>
<dbReference type="Pfam" id="PF00441">
    <property type="entry name" value="Acyl-CoA_dh_1"/>
    <property type="match status" value="1"/>
</dbReference>
<dbReference type="SUPFAM" id="SSF56645">
    <property type="entry name" value="Acyl-CoA dehydrogenase NM domain-like"/>
    <property type="match status" value="1"/>
</dbReference>
<accession>A0A3N4LIZ1</accession>
<evidence type="ECO:0000256" key="3">
    <source>
        <dbReference type="ARBA" id="ARBA00022827"/>
    </source>
</evidence>
<dbReference type="InterPro" id="IPR009075">
    <property type="entry name" value="AcylCo_DH/oxidase_C"/>
</dbReference>
<comment type="similarity">
    <text evidence="1">Belongs to the acyl-CoA dehydrogenase family.</text>
</comment>
<dbReference type="PANTHER" id="PTHR42707">
    <property type="entry name" value="ACYL-COA DEHYDROGENASE"/>
    <property type="match status" value="1"/>
</dbReference>
<sequence length="763" mass="84146">MSSRRSLPSMSDRSSPPPSSRETSASRSPPSSPHTQRLKYFSASTGFFQEPPKLGNQFEDDIAFQRILSFYLPSQLSESRGFHQDLFRLAQFSTSVKVANWIEDAERNLPRLQSENPSQEEILDVWGRKKGAGLDKNGRFLKTSEGWRKLGEWGAREGVVGIGYEGGFGPYSRSVQFAKYYLYSPSSALYTCPFAMTDGAARLLYEQSRKASHSSLPGTPSSSKPILHSSLHGNSQPGVEKVFKEAYEKLISRGGPEDSERWTSGQWMTERPGGSDVSNTETVAVYSPLTTEELGELGLREGDIGVLGPWVINGYQIFSSATDANMTILLAKTKEAPGLSAFYAPLKRASIHSLVGSDHEDCDGHEKEQEWNGVRIVKLKKKLGTRPVATGDLELEGMRGWLIGEEGQGIKVISTILNITRVHNAVTAVAAMRRGLAIAKAFAQVHKVSQNRILAHIPLHLRTLSHLETIFRVNLHLSFFATSLLGFVEHPEYISATPSISSSAQQYITTSVDNEPPSYLLPSGGSFAVSALFRVITPLARAITAKTSIAVLGECMESLGDVGYLENEEYGGMNVQRLYRDVNVLSIWEGTTNVLAVELVRALLNRTDAASGARGFNVVGEWIESNLGMGYSLPSSGNREILERCKVKTWVSWTQLERRIGGRSREELVAGGRELVGWLAYVICAVLLITDARRDGHVIAVETCRRWVLEGIGRGGMAAAGGSEDEEQAERTVKEEQWGERADMDYHMTFGRQIEKRFGEPKL</sequence>
<feature type="region of interest" description="Disordered" evidence="4">
    <location>
        <begin position="254"/>
        <end position="279"/>
    </location>
</feature>
<feature type="domain" description="Acyl-CoA dehydrogenase/oxidase C-terminal" evidence="5">
    <location>
        <begin position="537"/>
        <end position="603"/>
    </location>
</feature>
<keyword evidence="2" id="KW-0285">Flavoprotein</keyword>
<dbReference type="EMBL" id="ML121549">
    <property type="protein sequence ID" value="RPB22863.1"/>
    <property type="molecule type" value="Genomic_DNA"/>
</dbReference>
<dbReference type="OrthoDB" id="10251155at2759"/>
<reference evidence="6 7" key="1">
    <citation type="journal article" date="2018" name="Nat. Ecol. Evol.">
        <title>Pezizomycetes genomes reveal the molecular basis of ectomycorrhizal truffle lifestyle.</title>
        <authorList>
            <person name="Murat C."/>
            <person name="Payen T."/>
            <person name="Noel B."/>
            <person name="Kuo A."/>
            <person name="Morin E."/>
            <person name="Chen J."/>
            <person name="Kohler A."/>
            <person name="Krizsan K."/>
            <person name="Balestrini R."/>
            <person name="Da Silva C."/>
            <person name="Montanini B."/>
            <person name="Hainaut M."/>
            <person name="Levati E."/>
            <person name="Barry K.W."/>
            <person name="Belfiori B."/>
            <person name="Cichocki N."/>
            <person name="Clum A."/>
            <person name="Dockter R.B."/>
            <person name="Fauchery L."/>
            <person name="Guy J."/>
            <person name="Iotti M."/>
            <person name="Le Tacon F."/>
            <person name="Lindquist E.A."/>
            <person name="Lipzen A."/>
            <person name="Malagnac F."/>
            <person name="Mello A."/>
            <person name="Molinier V."/>
            <person name="Miyauchi S."/>
            <person name="Poulain J."/>
            <person name="Riccioni C."/>
            <person name="Rubini A."/>
            <person name="Sitrit Y."/>
            <person name="Splivallo R."/>
            <person name="Traeger S."/>
            <person name="Wang M."/>
            <person name="Zifcakova L."/>
            <person name="Wipf D."/>
            <person name="Zambonelli A."/>
            <person name="Paolocci F."/>
            <person name="Nowrousian M."/>
            <person name="Ottonello S."/>
            <person name="Baldrian P."/>
            <person name="Spatafora J.W."/>
            <person name="Henrissat B."/>
            <person name="Nagy L.G."/>
            <person name="Aury J.M."/>
            <person name="Wincker P."/>
            <person name="Grigoriev I.V."/>
            <person name="Bonfante P."/>
            <person name="Martin F.M."/>
        </authorList>
    </citation>
    <scope>NUCLEOTIDE SEQUENCE [LARGE SCALE GENOMIC DNA]</scope>
    <source>
        <strain evidence="6 7">ATCC MYA-4762</strain>
    </source>
</reference>
<evidence type="ECO:0000256" key="1">
    <source>
        <dbReference type="ARBA" id="ARBA00009347"/>
    </source>
</evidence>
<organism evidence="6 7">
    <name type="scientific">Terfezia boudieri ATCC MYA-4762</name>
    <dbReference type="NCBI Taxonomy" id="1051890"/>
    <lineage>
        <taxon>Eukaryota</taxon>
        <taxon>Fungi</taxon>
        <taxon>Dikarya</taxon>
        <taxon>Ascomycota</taxon>
        <taxon>Pezizomycotina</taxon>
        <taxon>Pezizomycetes</taxon>
        <taxon>Pezizales</taxon>
        <taxon>Pezizaceae</taxon>
        <taxon>Terfezia</taxon>
    </lineage>
</organism>
<dbReference type="PANTHER" id="PTHR42707:SF2">
    <property type="entry name" value="ACD11 DEHYDROGENASE"/>
    <property type="match status" value="1"/>
</dbReference>
<evidence type="ECO:0000256" key="2">
    <source>
        <dbReference type="ARBA" id="ARBA00022630"/>
    </source>
</evidence>
<keyword evidence="3" id="KW-0274">FAD</keyword>
<proteinExistence type="inferred from homology"/>
<dbReference type="SUPFAM" id="SSF47203">
    <property type="entry name" value="Acyl-CoA dehydrogenase C-terminal domain-like"/>
    <property type="match status" value="1"/>
</dbReference>
<dbReference type="Proteomes" id="UP000267821">
    <property type="component" value="Unassembled WGS sequence"/>
</dbReference>
<dbReference type="InterPro" id="IPR036250">
    <property type="entry name" value="AcylCo_DH-like_C"/>
</dbReference>